<evidence type="ECO:0000256" key="1">
    <source>
        <dbReference type="SAM" id="Phobius"/>
    </source>
</evidence>
<evidence type="ECO:0000313" key="4">
    <source>
        <dbReference type="Proteomes" id="UP000179136"/>
    </source>
</evidence>
<feature type="domain" description="PEGA" evidence="2">
    <location>
        <begin position="44"/>
        <end position="108"/>
    </location>
</feature>
<organism evidence="3 4">
    <name type="scientific">Candidatus Kuenenbacteria bacterium RIFCSPHIGHO2_02_FULL_39_13</name>
    <dbReference type="NCBI Taxonomy" id="1798561"/>
    <lineage>
        <taxon>Bacteria</taxon>
        <taxon>Candidatus Kueneniibacteriota</taxon>
    </lineage>
</organism>
<keyword evidence="1" id="KW-0472">Membrane</keyword>
<dbReference type="EMBL" id="MFMW01000007">
    <property type="protein sequence ID" value="OGG87557.1"/>
    <property type="molecule type" value="Genomic_DNA"/>
</dbReference>
<name>A0A1F6FNX2_9BACT</name>
<dbReference type="SUPFAM" id="SSF69304">
    <property type="entry name" value="Tricorn protease N-terminal domain"/>
    <property type="match status" value="1"/>
</dbReference>
<accession>A0A1F6FNX2</accession>
<reference evidence="3 4" key="1">
    <citation type="journal article" date="2016" name="Nat. Commun.">
        <title>Thousands of microbial genomes shed light on interconnected biogeochemical processes in an aquifer system.</title>
        <authorList>
            <person name="Anantharaman K."/>
            <person name="Brown C.T."/>
            <person name="Hug L.A."/>
            <person name="Sharon I."/>
            <person name="Castelle C.J."/>
            <person name="Probst A.J."/>
            <person name="Thomas B.C."/>
            <person name="Singh A."/>
            <person name="Wilkins M.J."/>
            <person name="Karaoz U."/>
            <person name="Brodie E.L."/>
            <person name="Williams K.H."/>
            <person name="Hubbard S.S."/>
            <person name="Banfield J.F."/>
        </authorList>
    </citation>
    <scope>NUCLEOTIDE SEQUENCE [LARGE SCALE GENOMIC DNA]</scope>
</reference>
<dbReference type="Pfam" id="PF08308">
    <property type="entry name" value="PEGA"/>
    <property type="match status" value="1"/>
</dbReference>
<keyword evidence="1" id="KW-0812">Transmembrane</keyword>
<keyword evidence="1" id="KW-1133">Transmembrane helix</keyword>
<proteinExistence type="predicted"/>
<protein>
    <recommendedName>
        <fullName evidence="2">PEGA domain-containing protein</fullName>
    </recommendedName>
</protein>
<evidence type="ECO:0000259" key="2">
    <source>
        <dbReference type="Pfam" id="PF08308"/>
    </source>
</evidence>
<dbReference type="Proteomes" id="UP000179136">
    <property type="component" value="Unassembled WGS sequence"/>
</dbReference>
<dbReference type="STRING" id="1798561.A3B87_02745"/>
<sequence length="441" mass="51564">MTLVHRRIIYLFFMAVFFIVLPFIILSATGYKFNSKKNVLQKTGIIFLETKPKEVNVYLNGQLVEQRTPVRLKNLLPNKYEIMVSKEGYFTWQKKIDVYQGQTIFLQYVRLFKNNMELELLIAGEIVAMEKSNDDKLGLLKKDGEMWNLSIYDLNKKIEQKVFESKSEIEKFEFVDNGKRLLIYGADVWLVDSSGKDRINLSQKIKSDFKNLKIDEFNSNFIFYSLKGQLFKLNLATNETSELPYFPLDYFVRGDECYLLTNDSLNNVFLKRFGLTEDKLPESLLSLPASDEYLLASVNDNFVIIRQNDELIVWDKATGASELIKAVNFYEWDSQQEELLFGNDWELWSYRPKENNDKYILFSRTGEEIKGAFWYQPETHIFYLVGDKIKVVENLVNNRVTNDLMQAAEIKFAEVNKKADKLYFVGQSGKDMGLFEINLLD</sequence>
<feature type="transmembrane region" description="Helical" evidence="1">
    <location>
        <begin position="9"/>
        <end position="31"/>
    </location>
</feature>
<evidence type="ECO:0000313" key="3">
    <source>
        <dbReference type="EMBL" id="OGG87557.1"/>
    </source>
</evidence>
<gene>
    <name evidence="3" type="ORF">A3B87_02745</name>
</gene>
<dbReference type="InterPro" id="IPR013229">
    <property type="entry name" value="PEGA"/>
</dbReference>
<comment type="caution">
    <text evidence="3">The sequence shown here is derived from an EMBL/GenBank/DDBJ whole genome shotgun (WGS) entry which is preliminary data.</text>
</comment>
<dbReference type="AlphaFoldDB" id="A0A1F6FNX2"/>